<keyword evidence="3" id="KW-1185">Reference proteome</keyword>
<evidence type="ECO:0008006" key="4">
    <source>
        <dbReference type="Google" id="ProtNLM"/>
    </source>
</evidence>
<dbReference type="EMBL" id="WTZA01000001">
    <property type="protein sequence ID" value="MXO74044.1"/>
    <property type="molecule type" value="Genomic_DNA"/>
</dbReference>
<comment type="caution">
    <text evidence="2">The sequence shown here is derived from an EMBL/GenBank/DDBJ whole genome shotgun (WGS) entry which is preliminary data.</text>
</comment>
<feature type="transmembrane region" description="Helical" evidence="1">
    <location>
        <begin position="65"/>
        <end position="86"/>
    </location>
</feature>
<keyword evidence="1" id="KW-0812">Transmembrane</keyword>
<keyword evidence="1" id="KW-0472">Membrane</keyword>
<dbReference type="InterPro" id="IPR009937">
    <property type="entry name" value="Phage_holin_3_6"/>
</dbReference>
<evidence type="ECO:0000313" key="3">
    <source>
        <dbReference type="Proteomes" id="UP000439522"/>
    </source>
</evidence>
<name>A0A6I4TBA7_9SPHN</name>
<evidence type="ECO:0000256" key="1">
    <source>
        <dbReference type="SAM" id="Phobius"/>
    </source>
</evidence>
<dbReference type="Proteomes" id="UP000439522">
    <property type="component" value="Unassembled WGS sequence"/>
</dbReference>
<dbReference type="OrthoDB" id="7392290at2"/>
<dbReference type="AlphaFoldDB" id="A0A6I4TBA7"/>
<feature type="transmembrane region" description="Helical" evidence="1">
    <location>
        <begin position="34"/>
        <end position="59"/>
    </location>
</feature>
<accession>A0A6I4TBA7</accession>
<evidence type="ECO:0000313" key="2">
    <source>
        <dbReference type="EMBL" id="MXO74044.1"/>
    </source>
</evidence>
<reference evidence="2 3" key="1">
    <citation type="submission" date="2019-12" db="EMBL/GenBank/DDBJ databases">
        <title>Genomic-based taxomic classification of the family Erythrobacteraceae.</title>
        <authorList>
            <person name="Xu L."/>
        </authorList>
    </citation>
    <scope>NUCLEOTIDE SEQUENCE [LARGE SCALE GENOMIC DNA]</scope>
    <source>
        <strain evidence="2 3">100921-2</strain>
    </source>
</reference>
<proteinExistence type="predicted"/>
<dbReference type="Pfam" id="PF07332">
    <property type="entry name" value="Phage_holin_3_6"/>
    <property type="match status" value="1"/>
</dbReference>
<organism evidence="2 3">
    <name type="scientific">Tsuneonella aeria</name>
    <dbReference type="NCBI Taxonomy" id="1837929"/>
    <lineage>
        <taxon>Bacteria</taxon>
        <taxon>Pseudomonadati</taxon>
        <taxon>Pseudomonadota</taxon>
        <taxon>Alphaproteobacteria</taxon>
        <taxon>Sphingomonadales</taxon>
        <taxon>Erythrobacteraceae</taxon>
        <taxon>Tsuneonella</taxon>
    </lineage>
</organism>
<keyword evidence="1" id="KW-1133">Transmembrane helix</keyword>
<gene>
    <name evidence="2" type="ORF">GRI40_02260</name>
</gene>
<sequence length="103" mass="10457">MSSLLSDGRTYLEAELQYQKSRAAFAADRGKSGAIYGVAGAALLHLALVALVLGSILALTPKVGAFAATAIVVAVLLVAGILLALAARKRFAAISSAFREGAV</sequence>
<protein>
    <recommendedName>
        <fullName evidence="4">Phage holin family protein</fullName>
    </recommendedName>
</protein>